<evidence type="ECO:0000313" key="2">
    <source>
        <dbReference type="EMBL" id="MBB2156098.1"/>
    </source>
</evidence>
<protein>
    <submittedName>
        <fullName evidence="2">Uncharacterized protein</fullName>
    </submittedName>
</protein>
<gene>
    <name evidence="2" type="ORF">HLH33_07205</name>
</gene>
<organism evidence="2 3">
    <name type="scientific">Gluconacetobacter diazotrophicus</name>
    <name type="common">Acetobacter diazotrophicus</name>
    <dbReference type="NCBI Taxonomy" id="33996"/>
    <lineage>
        <taxon>Bacteria</taxon>
        <taxon>Pseudomonadati</taxon>
        <taxon>Pseudomonadota</taxon>
        <taxon>Alphaproteobacteria</taxon>
        <taxon>Acetobacterales</taxon>
        <taxon>Acetobacteraceae</taxon>
        <taxon>Gluconacetobacter</taxon>
    </lineage>
</organism>
<dbReference type="RefSeq" id="WP_012554949.1">
    <property type="nucleotide sequence ID" value="NZ_JABEQG010000009.1"/>
</dbReference>
<dbReference type="SUPFAM" id="SSF158791">
    <property type="entry name" value="MgtE N-terminal domain-like"/>
    <property type="match status" value="1"/>
</dbReference>
<comment type="caution">
    <text evidence="2">The sequence shown here is derived from an EMBL/GenBank/DDBJ whole genome shotgun (WGS) entry which is preliminary data.</text>
</comment>
<name>A0A7W4FE36_GLUDI</name>
<reference evidence="2 3" key="1">
    <citation type="submission" date="2020-04" db="EMBL/GenBank/DDBJ databases">
        <title>Description of novel Gluconacetobacter.</title>
        <authorList>
            <person name="Sombolestani A."/>
        </authorList>
    </citation>
    <scope>NUCLEOTIDE SEQUENCE [LARGE SCALE GENOMIC DNA]</scope>
    <source>
        <strain evidence="2 3">LMG 7603</strain>
    </source>
</reference>
<dbReference type="AlphaFoldDB" id="A0A7W4FE36"/>
<dbReference type="Proteomes" id="UP000550787">
    <property type="component" value="Unassembled WGS sequence"/>
</dbReference>
<dbReference type="EMBL" id="JABEQG010000009">
    <property type="protein sequence ID" value="MBB2156098.1"/>
    <property type="molecule type" value="Genomic_DNA"/>
</dbReference>
<evidence type="ECO:0000313" key="3">
    <source>
        <dbReference type="Proteomes" id="UP000550787"/>
    </source>
</evidence>
<evidence type="ECO:0000256" key="1">
    <source>
        <dbReference type="SAM" id="MobiDB-lite"/>
    </source>
</evidence>
<sequence>MLIPRLSFGKLVHISSSLMTLLLAMNMHSLAEYLRDDGTETSGQTLMGQAKAAEGTYTESIVGDARSMSAQVSGTVSGDVAAARKTAEGWVSLIQPGGHDGEATQTAAPATVQKVAVSEGDCPKDISCVGMEKAAAAQGSDTDPDVSKAEAGLVKDILARRSSFDSEQRDLDEQKHVLEAARVALDERMHELDMSMASLAEKQAAHQETMSAETDRLVKIYEEMPAKAAAAVFNIMDIHVLVSVVNKMNPRKVSAIMGNMTPERVNLVSQYLAGVRSFRPPHVSLGSDGTPEQAADAGASATWWAGNSAQHQRDQGPPLLKPSWQ</sequence>
<feature type="region of interest" description="Disordered" evidence="1">
    <location>
        <begin position="305"/>
        <end position="325"/>
    </location>
</feature>
<proteinExistence type="predicted"/>
<accession>A0A7W4FE36</accession>